<dbReference type="InterPro" id="IPR027417">
    <property type="entry name" value="P-loop_NTPase"/>
</dbReference>
<evidence type="ECO:0000259" key="5">
    <source>
        <dbReference type="PROSITE" id="PS50893"/>
    </source>
</evidence>
<gene>
    <name evidence="6" type="ORF">RZN69_02235</name>
</gene>
<name>A0AAQ3LDI5_9BACT</name>
<dbReference type="InterPro" id="IPR017911">
    <property type="entry name" value="MacB-like_ATP-bd"/>
</dbReference>
<dbReference type="GO" id="GO:0004553">
    <property type="term" value="F:hydrolase activity, hydrolyzing O-glycosyl compounds"/>
    <property type="evidence" value="ECO:0007669"/>
    <property type="project" value="InterPro"/>
</dbReference>
<dbReference type="AlphaFoldDB" id="A0AAQ3LDI5"/>
<dbReference type="GO" id="GO:0098796">
    <property type="term" value="C:membrane protein complex"/>
    <property type="evidence" value="ECO:0007669"/>
    <property type="project" value="UniProtKB-ARBA"/>
</dbReference>
<dbReference type="RefSeq" id="WP_317834374.1">
    <property type="nucleotide sequence ID" value="NZ_CP136920.1"/>
</dbReference>
<dbReference type="KEGG" id="puo:RZN69_02235"/>
<dbReference type="PROSITE" id="PS00211">
    <property type="entry name" value="ABC_TRANSPORTER_1"/>
    <property type="match status" value="1"/>
</dbReference>
<dbReference type="GO" id="GO:0016887">
    <property type="term" value="F:ATP hydrolysis activity"/>
    <property type="evidence" value="ECO:0007669"/>
    <property type="project" value="InterPro"/>
</dbReference>
<dbReference type="PROSITE" id="PS01095">
    <property type="entry name" value="GH18_1"/>
    <property type="match status" value="1"/>
</dbReference>
<evidence type="ECO:0000256" key="3">
    <source>
        <dbReference type="ARBA" id="ARBA00022840"/>
    </source>
</evidence>
<accession>A0AAQ3LDI5</accession>
<evidence type="ECO:0000256" key="2">
    <source>
        <dbReference type="ARBA" id="ARBA00022741"/>
    </source>
</evidence>
<dbReference type="FunFam" id="3.40.50.300:FF:000032">
    <property type="entry name" value="Export ABC transporter ATP-binding protein"/>
    <property type="match status" value="1"/>
</dbReference>
<sequence>MAIFELKNIRKTYKMGGETVNALDGVDINIEKGDFAAILGPSGSGKSTLMHVLGFMDRPTSGEILFEGNNVSKISRDKRAWYRANRIGFVFQTFNLLPRLTVLDNVLLPVSYSRQKMTDKKERAMAALERVGMGHRAEHIPNQLSGGERQRVSIARSLINSPSIILADEPTGALDSQNVVRTMDLFCELIDEGQTMVMVTHDPEVADYARRIVRVRDGNIVEDTRK</sequence>
<dbReference type="InterPro" id="IPR003593">
    <property type="entry name" value="AAA+_ATPase"/>
</dbReference>
<feature type="domain" description="ABC transporter" evidence="5">
    <location>
        <begin position="4"/>
        <end position="226"/>
    </location>
</feature>
<dbReference type="CDD" id="cd03255">
    <property type="entry name" value="ABC_MJ0796_LolCDE_FtsE"/>
    <property type="match status" value="1"/>
</dbReference>
<protein>
    <submittedName>
        <fullName evidence="6">ABC transporter ATP-binding protein</fullName>
    </submittedName>
</protein>
<evidence type="ECO:0000256" key="4">
    <source>
        <dbReference type="ARBA" id="ARBA00038388"/>
    </source>
</evidence>
<organism evidence="6 7">
    <name type="scientific">Rubellicoccus peritrichatus</name>
    <dbReference type="NCBI Taxonomy" id="3080537"/>
    <lineage>
        <taxon>Bacteria</taxon>
        <taxon>Pseudomonadati</taxon>
        <taxon>Verrucomicrobiota</taxon>
        <taxon>Opitutia</taxon>
        <taxon>Puniceicoccales</taxon>
        <taxon>Cerasicoccaceae</taxon>
        <taxon>Rubellicoccus</taxon>
    </lineage>
</organism>
<dbReference type="PANTHER" id="PTHR42798">
    <property type="entry name" value="LIPOPROTEIN-RELEASING SYSTEM ATP-BINDING PROTEIN LOLD"/>
    <property type="match status" value="1"/>
</dbReference>
<dbReference type="SUPFAM" id="SSF52540">
    <property type="entry name" value="P-loop containing nucleoside triphosphate hydrolases"/>
    <property type="match status" value="1"/>
</dbReference>
<dbReference type="InterPro" id="IPR001579">
    <property type="entry name" value="Glyco_hydro_18_chit_AS"/>
</dbReference>
<dbReference type="PROSITE" id="PS50893">
    <property type="entry name" value="ABC_TRANSPORTER_2"/>
    <property type="match status" value="1"/>
</dbReference>
<dbReference type="InterPro" id="IPR003439">
    <property type="entry name" value="ABC_transporter-like_ATP-bd"/>
</dbReference>
<proteinExistence type="inferred from homology"/>
<dbReference type="Pfam" id="PF00005">
    <property type="entry name" value="ABC_tran"/>
    <property type="match status" value="1"/>
</dbReference>
<dbReference type="InterPro" id="IPR017871">
    <property type="entry name" value="ABC_transporter-like_CS"/>
</dbReference>
<dbReference type="Proteomes" id="UP001304300">
    <property type="component" value="Chromosome"/>
</dbReference>
<dbReference type="GO" id="GO:0005524">
    <property type="term" value="F:ATP binding"/>
    <property type="evidence" value="ECO:0007669"/>
    <property type="project" value="UniProtKB-KW"/>
</dbReference>
<evidence type="ECO:0000313" key="7">
    <source>
        <dbReference type="Proteomes" id="UP001304300"/>
    </source>
</evidence>
<dbReference type="PANTHER" id="PTHR42798:SF6">
    <property type="entry name" value="CELL DIVISION ATP-BINDING PROTEIN FTSE"/>
    <property type="match status" value="1"/>
</dbReference>
<keyword evidence="2" id="KW-0547">Nucleotide-binding</keyword>
<dbReference type="SMART" id="SM00382">
    <property type="entry name" value="AAA"/>
    <property type="match status" value="1"/>
</dbReference>
<evidence type="ECO:0000313" key="6">
    <source>
        <dbReference type="EMBL" id="WOO41890.1"/>
    </source>
</evidence>
<keyword evidence="7" id="KW-1185">Reference proteome</keyword>
<comment type="similarity">
    <text evidence="4">Belongs to the ABC transporter superfamily. Macrolide exporter (TC 3.A.1.122) family.</text>
</comment>
<reference evidence="6 7" key="1">
    <citation type="submission" date="2023-10" db="EMBL/GenBank/DDBJ databases">
        <title>Rubellicoccus peritrichatus gen. nov., sp. nov., isolated from an algae of coral reef tank.</title>
        <authorList>
            <person name="Luo J."/>
        </authorList>
    </citation>
    <scope>NUCLEOTIDE SEQUENCE [LARGE SCALE GENOMIC DNA]</scope>
    <source>
        <strain evidence="6 7">CR14</strain>
    </source>
</reference>
<dbReference type="EMBL" id="CP136920">
    <property type="protein sequence ID" value="WOO41890.1"/>
    <property type="molecule type" value="Genomic_DNA"/>
</dbReference>
<keyword evidence="1" id="KW-0813">Transport</keyword>
<evidence type="ECO:0000256" key="1">
    <source>
        <dbReference type="ARBA" id="ARBA00022448"/>
    </source>
</evidence>
<dbReference type="GO" id="GO:0005975">
    <property type="term" value="P:carbohydrate metabolic process"/>
    <property type="evidence" value="ECO:0007669"/>
    <property type="project" value="InterPro"/>
</dbReference>
<dbReference type="GO" id="GO:0022857">
    <property type="term" value="F:transmembrane transporter activity"/>
    <property type="evidence" value="ECO:0007669"/>
    <property type="project" value="UniProtKB-ARBA"/>
</dbReference>
<dbReference type="Gene3D" id="3.40.50.300">
    <property type="entry name" value="P-loop containing nucleotide triphosphate hydrolases"/>
    <property type="match status" value="1"/>
</dbReference>
<keyword evidence="3 6" id="KW-0067">ATP-binding</keyword>